<gene>
    <name evidence="10" type="ORF">HMPREF9449_01819</name>
</gene>
<dbReference type="Proteomes" id="UP000004892">
    <property type="component" value="Unassembled WGS sequence"/>
</dbReference>
<dbReference type="eggNOG" id="COG1983">
    <property type="taxonomic scope" value="Bacteria"/>
</dbReference>
<keyword evidence="2" id="KW-1003">Cell membrane</keyword>
<reference evidence="10 11" key="1">
    <citation type="submission" date="2012-01" db="EMBL/GenBank/DDBJ databases">
        <title>The Genome Sequence of Odoribacter laneus YIT 12061.</title>
        <authorList>
            <consortium name="The Broad Institute Genome Sequencing Platform"/>
            <person name="Earl A."/>
            <person name="Ward D."/>
            <person name="Feldgarden M."/>
            <person name="Gevers D."/>
            <person name="Morotomi M."/>
            <person name="Young S.K."/>
            <person name="Zeng Q."/>
            <person name="Gargeya S."/>
            <person name="Fitzgerald M."/>
            <person name="Haas B."/>
            <person name="Abouelleil A."/>
            <person name="Alvarado L."/>
            <person name="Arachchi H.M."/>
            <person name="Berlin A."/>
            <person name="Chapman S.B."/>
            <person name="Gearin G."/>
            <person name="Goldberg J."/>
            <person name="Griggs A."/>
            <person name="Gujja S."/>
            <person name="Hansen M."/>
            <person name="Heiman D."/>
            <person name="Howarth C."/>
            <person name="Larimer J."/>
            <person name="Lui A."/>
            <person name="MacDonald P.J.P."/>
            <person name="McCowen C."/>
            <person name="Montmayeur A."/>
            <person name="Murphy C."/>
            <person name="Neiman D."/>
            <person name="Pearson M."/>
            <person name="Priest M."/>
            <person name="Roberts A."/>
            <person name="Saif S."/>
            <person name="Shea T."/>
            <person name="Sisk P."/>
            <person name="Stolte C."/>
            <person name="Sykes S."/>
            <person name="Wortman J."/>
            <person name="Nusbaum C."/>
            <person name="Birren B."/>
        </authorList>
    </citation>
    <scope>NUCLEOTIDE SEQUENCE [LARGE SCALE GENOMIC DNA]</scope>
    <source>
        <strain evidence="10 11">YIT 12061</strain>
    </source>
</reference>
<evidence type="ECO:0000256" key="2">
    <source>
        <dbReference type="ARBA" id="ARBA00022475"/>
    </source>
</evidence>
<evidence type="ECO:0000256" key="4">
    <source>
        <dbReference type="ARBA" id="ARBA00022989"/>
    </source>
</evidence>
<protein>
    <submittedName>
        <fullName evidence="10">Uncharacterized protein</fullName>
    </submittedName>
</protein>
<feature type="transmembrane region" description="Helical" evidence="6">
    <location>
        <begin position="269"/>
        <end position="291"/>
    </location>
</feature>
<dbReference type="InterPro" id="IPR054321">
    <property type="entry name" value="PspC-rel_TM"/>
</dbReference>
<evidence type="ECO:0000256" key="6">
    <source>
        <dbReference type="SAM" id="Phobius"/>
    </source>
</evidence>
<dbReference type="RefSeq" id="WP_009136967.1">
    <property type="nucleotide sequence ID" value="NZ_JH594596.1"/>
</dbReference>
<feature type="transmembrane region" description="Helical" evidence="6">
    <location>
        <begin position="303"/>
        <end position="325"/>
    </location>
</feature>
<feature type="domain" description="Phage shock protein PspC N-terminal" evidence="7">
    <location>
        <begin position="101"/>
        <end position="157"/>
    </location>
</feature>
<keyword evidence="5 6" id="KW-0472">Membrane</keyword>
<feature type="transmembrane region" description="Helical" evidence="6">
    <location>
        <begin position="111"/>
        <end position="133"/>
    </location>
</feature>
<dbReference type="Pfam" id="PF04024">
    <property type="entry name" value="PspC"/>
    <property type="match status" value="1"/>
</dbReference>
<keyword evidence="4 6" id="KW-1133">Transmembrane helix</keyword>
<dbReference type="HOGENOM" id="CLU_017085_0_0_10"/>
<accession>H1DHT3</accession>
<keyword evidence="3 6" id="KW-0812">Transmembrane</keyword>
<evidence type="ECO:0000313" key="10">
    <source>
        <dbReference type="EMBL" id="EHP47212.1"/>
    </source>
</evidence>
<organism evidence="10 11">
    <name type="scientific">Odoribacter laneus YIT 12061</name>
    <dbReference type="NCBI Taxonomy" id="742817"/>
    <lineage>
        <taxon>Bacteria</taxon>
        <taxon>Pseudomonadati</taxon>
        <taxon>Bacteroidota</taxon>
        <taxon>Bacteroidia</taxon>
        <taxon>Bacteroidales</taxon>
        <taxon>Odoribacteraceae</taxon>
        <taxon>Odoribacter</taxon>
    </lineage>
</organism>
<feature type="transmembrane region" description="Helical" evidence="6">
    <location>
        <begin position="139"/>
        <end position="159"/>
    </location>
</feature>
<evidence type="ECO:0000259" key="8">
    <source>
        <dbReference type="Pfam" id="PF22571"/>
    </source>
</evidence>
<dbReference type="Pfam" id="PF22744">
    <property type="entry name" value="Toast-rack_PspC-Cterm"/>
    <property type="match status" value="1"/>
</dbReference>
<dbReference type="GeneID" id="98069382"/>
<evidence type="ECO:0000259" key="9">
    <source>
        <dbReference type="Pfam" id="PF22744"/>
    </source>
</evidence>
<dbReference type="InterPro" id="IPR052027">
    <property type="entry name" value="PspC"/>
</dbReference>
<evidence type="ECO:0000256" key="1">
    <source>
        <dbReference type="ARBA" id="ARBA00004162"/>
    </source>
</evidence>
<dbReference type="GO" id="GO:0005886">
    <property type="term" value="C:plasma membrane"/>
    <property type="evidence" value="ECO:0007669"/>
    <property type="project" value="UniProtKB-SubCell"/>
</dbReference>
<dbReference type="PANTHER" id="PTHR33885:SF3">
    <property type="entry name" value="PHAGE SHOCK PROTEIN C"/>
    <property type="match status" value="1"/>
</dbReference>
<dbReference type="InterPro" id="IPR007168">
    <property type="entry name" value="Phageshock_PspC_N"/>
</dbReference>
<dbReference type="Pfam" id="PF22571">
    <property type="entry name" value="LiaI-LiaF-TM_PspC"/>
    <property type="match status" value="1"/>
</dbReference>
<evidence type="ECO:0000259" key="7">
    <source>
        <dbReference type="Pfam" id="PF04024"/>
    </source>
</evidence>
<evidence type="ECO:0000313" key="11">
    <source>
        <dbReference type="Proteomes" id="UP000004892"/>
    </source>
</evidence>
<dbReference type="PANTHER" id="PTHR33885">
    <property type="entry name" value="PHAGE SHOCK PROTEIN C"/>
    <property type="match status" value="1"/>
</dbReference>
<dbReference type="EMBL" id="ADMC01000023">
    <property type="protein sequence ID" value="EHP47212.1"/>
    <property type="molecule type" value="Genomic_DNA"/>
</dbReference>
<comment type="caution">
    <text evidence="10">The sequence shown here is derived from an EMBL/GenBank/DDBJ whole genome shotgun (WGS) entry which is preliminary data.</text>
</comment>
<keyword evidence="11" id="KW-1185">Reference proteome</keyword>
<evidence type="ECO:0000256" key="5">
    <source>
        <dbReference type="ARBA" id="ARBA00023136"/>
    </source>
</evidence>
<sequence length="486" mass="55748">MKKTYTISIGGQIFHTEEDAGDKLQAYIQTLEKHYFQEEGGQEIMNDIENRIAELLQEATQKQNTEVVTLEDIQQVIQILGNPDDIISEDYTETVKEKTPRKLYRDLDRNMLGGVAAGIANYFHISLAFVRFLFLLLTFFYGVTFIVYIILWIVLPPALTAKQKLEMKGEKINILNIEKNIRNGISDLKENGKVQEGFKKTGGFISEILIAIGRTLLKILKIILKILAGILWIFSIIIALLLVAALIPIHLTGLPFSIPTALGIFGLAPAYSIIAVFLICIIPFILLIWLTSKYLFRFKNRNYYFPLTLTILWITSALILCLLIFTQMKDFSGNLRSITIQSLPISAKKEIVVIAKETYSPEYRNRFNTKYIEDKNTRRMLGAPRLQVTSTLQEEPTLTVTKRVYNNFQNTEKIDYQWALKNDTLWLDHYFSAPKQSVLYKQPKVTLRLQLPETYSIVLDPSVNQSMDVENLPEENRIDSDITEED</sequence>
<dbReference type="AlphaFoldDB" id="H1DHT3"/>
<dbReference type="STRING" id="742817.HMPREF9449_01819"/>
<feature type="domain" description="PspC-related ToastRack" evidence="9">
    <location>
        <begin position="409"/>
        <end position="467"/>
    </location>
</feature>
<dbReference type="PATRIC" id="fig|742817.3.peg.1934"/>
<proteinExistence type="predicted"/>
<evidence type="ECO:0000256" key="3">
    <source>
        <dbReference type="ARBA" id="ARBA00022692"/>
    </source>
</evidence>
<comment type="subcellular location">
    <subcellularLocation>
        <location evidence="1">Cell membrane</location>
        <topology evidence="1">Single-pass membrane protein</topology>
    </subcellularLocation>
</comment>
<name>H1DHT3_9BACT</name>
<dbReference type="InterPro" id="IPR054319">
    <property type="entry name" value="PspC-rel_ToastRack"/>
</dbReference>
<feature type="domain" description="PspC-related transmembrane region" evidence="8">
    <location>
        <begin position="202"/>
        <end position="331"/>
    </location>
</feature>
<feature type="transmembrane region" description="Helical" evidence="6">
    <location>
        <begin position="222"/>
        <end position="249"/>
    </location>
</feature>